<dbReference type="STRING" id="1294263.JCM21531_3310"/>
<evidence type="ECO:0000256" key="1">
    <source>
        <dbReference type="SAM" id="Phobius"/>
    </source>
</evidence>
<organism evidence="2 3">
    <name type="scientific">Acetivibrio straminisolvens JCM 21531</name>
    <dbReference type="NCBI Taxonomy" id="1294263"/>
    <lineage>
        <taxon>Bacteria</taxon>
        <taxon>Bacillati</taxon>
        <taxon>Bacillota</taxon>
        <taxon>Clostridia</taxon>
        <taxon>Eubacteriales</taxon>
        <taxon>Oscillospiraceae</taxon>
        <taxon>Acetivibrio</taxon>
    </lineage>
</organism>
<dbReference type="AlphaFoldDB" id="W4VAB8"/>
<sequence>MWGSIIYFVAVSLPEQFLMALFTWLILGKHKTAKFYNVVAVGISAAALFRISQVVISALFGATNQAVLQGMLTTVVQVCGFLALVLLIYRVNITESIIGSLVMIVVFTVAQGTTINTLFLFFGWSREEFVSNQYLTIACAFVYFIVMVLICYFVYEFNLNIKYLKNKSKDKPYTSRVKFLILQLSFSYVNLLIIYYLFFNNISVFETFANKILIIFCFLINIIFTVILVKSVFKMGEIIQKEEELKRKYDGREFIQNIDYMKTLIDEKQYDEIKKFLNSMKDDIDNKIVSEMDKEKD</sequence>
<reference evidence="2" key="1">
    <citation type="journal article" date="2014" name="Genome Announc.">
        <title>Draft Genome Sequence of Clostridium straminisolvens Strain JCM 21531T, Isolated from a Cellulose-Degrading Bacterial Community.</title>
        <authorList>
            <person name="Yuki M."/>
            <person name="Oshima K."/>
            <person name="Suda W."/>
            <person name="Sakamoto M."/>
            <person name="Kitamura K."/>
            <person name="Iida T."/>
            <person name="Hattori M."/>
            <person name="Ohkuma M."/>
        </authorList>
    </citation>
    <scope>NUCLEOTIDE SEQUENCE [LARGE SCALE GENOMIC DNA]</scope>
    <source>
        <strain evidence="2">JCM 21531</strain>
    </source>
</reference>
<gene>
    <name evidence="2" type="ORF">JCM21531_3310</name>
</gene>
<feature type="transmembrane region" description="Helical" evidence="1">
    <location>
        <begin position="176"/>
        <end position="199"/>
    </location>
</feature>
<keyword evidence="1" id="KW-1133">Transmembrane helix</keyword>
<keyword evidence="1" id="KW-0812">Transmembrane</keyword>
<keyword evidence="3" id="KW-1185">Reference proteome</keyword>
<feature type="transmembrane region" description="Helical" evidence="1">
    <location>
        <begin position="66"/>
        <end position="89"/>
    </location>
</feature>
<dbReference type="RefSeq" id="WP_038290209.1">
    <property type="nucleotide sequence ID" value="NZ_BAVR01000045.1"/>
</dbReference>
<dbReference type="EMBL" id="BAVR01000045">
    <property type="protein sequence ID" value="GAE89753.1"/>
    <property type="molecule type" value="Genomic_DNA"/>
</dbReference>
<evidence type="ECO:0000313" key="3">
    <source>
        <dbReference type="Proteomes" id="UP000019109"/>
    </source>
</evidence>
<feature type="transmembrane region" description="Helical" evidence="1">
    <location>
        <begin position="211"/>
        <end position="233"/>
    </location>
</feature>
<dbReference type="OrthoDB" id="2082498at2"/>
<feature type="transmembrane region" description="Helical" evidence="1">
    <location>
        <begin position="6"/>
        <end position="27"/>
    </location>
</feature>
<name>W4VAB8_9FIRM</name>
<proteinExistence type="predicted"/>
<comment type="caution">
    <text evidence="2">The sequence shown here is derived from an EMBL/GenBank/DDBJ whole genome shotgun (WGS) entry which is preliminary data.</text>
</comment>
<feature type="transmembrane region" description="Helical" evidence="1">
    <location>
        <begin position="101"/>
        <end position="122"/>
    </location>
</feature>
<feature type="transmembrane region" description="Helical" evidence="1">
    <location>
        <begin position="39"/>
        <end position="60"/>
    </location>
</feature>
<dbReference type="Proteomes" id="UP000019109">
    <property type="component" value="Unassembled WGS sequence"/>
</dbReference>
<accession>W4VAB8</accession>
<keyword evidence="1" id="KW-0472">Membrane</keyword>
<protein>
    <submittedName>
        <fullName evidence="2">Uncharacterized protein</fullName>
    </submittedName>
</protein>
<feature type="transmembrane region" description="Helical" evidence="1">
    <location>
        <begin position="134"/>
        <end position="155"/>
    </location>
</feature>
<evidence type="ECO:0000313" key="2">
    <source>
        <dbReference type="EMBL" id="GAE89753.1"/>
    </source>
</evidence>